<comment type="caution">
    <text evidence="2">The sequence shown here is derived from an EMBL/GenBank/DDBJ whole genome shotgun (WGS) entry which is preliminary data.</text>
</comment>
<evidence type="ECO:0000313" key="2">
    <source>
        <dbReference type="EMBL" id="MBY8884741.1"/>
    </source>
</evidence>
<name>A0ABS7QNI1_9ACTN</name>
<reference evidence="2 3" key="1">
    <citation type="submission" date="2021-08" db="EMBL/GenBank/DDBJ databases">
        <title>Streptomyces sp. PTM05 isolated from lichen.</title>
        <authorList>
            <person name="Somphong A."/>
            <person name="Phongsopitanun W."/>
            <person name="Tanasupawat S."/>
        </authorList>
    </citation>
    <scope>NUCLEOTIDE SEQUENCE [LARGE SCALE GENOMIC DNA]</scope>
    <source>
        <strain evidence="2 3">Ptm05</strain>
    </source>
</reference>
<evidence type="ECO:0008006" key="4">
    <source>
        <dbReference type="Google" id="ProtNLM"/>
    </source>
</evidence>
<evidence type="ECO:0000313" key="3">
    <source>
        <dbReference type="Proteomes" id="UP001198565"/>
    </source>
</evidence>
<dbReference type="Proteomes" id="UP001198565">
    <property type="component" value="Unassembled WGS sequence"/>
</dbReference>
<organism evidence="2 3">
    <name type="scientific">Streptantibioticus parmotrematis</name>
    <dbReference type="NCBI Taxonomy" id="2873249"/>
    <lineage>
        <taxon>Bacteria</taxon>
        <taxon>Bacillati</taxon>
        <taxon>Actinomycetota</taxon>
        <taxon>Actinomycetes</taxon>
        <taxon>Kitasatosporales</taxon>
        <taxon>Streptomycetaceae</taxon>
        <taxon>Streptantibioticus</taxon>
    </lineage>
</organism>
<keyword evidence="3" id="KW-1185">Reference proteome</keyword>
<protein>
    <recommendedName>
        <fullName evidence="4">HTH HARE-type domain-containing protein</fullName>
    </recommendedName>
</protein>
<accession>A0ABS7QNI1</accession>
<dbReference type="RefSeq" id="WP_222975447.1">
    <property type="nucleotide sequence ID" value="NZ_JAINVZ010000004.1"/>
</dbReference>
<proteinExistence type="predicted"/>
<sequence>MTRRARAEVSQRVAQGAAELLSTDADSTSDPATGKGGGNAASLGRGKDSDPGRTRPTLADEIHAFVRAQGRPVRRVEIAEHLHRSRPDLKPTGLGPELTQRVRAGTLVRAGLGLYTLPTRADEGGDGQQAL</sequence>
<gene>
    <name evidence="2" type="ORF">K7472_07765</name>
</gene>
<evidence type="ECO:0000256" key="1">
    <source>
        <dbReference type="SAM" id="MobiDB-lite"/>
    </source>
</evidence>
<feature type="region of interest" description="Disordered" evidence="1">
    <location>
        <begin position="1"/>
        <end position="56"/>
    </location>
</feature>
<feature type="compositionally biased region" description="Basic and acidic residues" evidence="1">
    <location>
        <begin position="45"/>
        <end position="56"/>
    </location>
</feature>
<dbReference type="EMBL" id="JAINVZ010000004">
    <property type="protein sequence ID" value="MBY8884741.1"/>
    <property type="molecule type" value="Genomic_DNA"/>
</dbReference>